<dbReference type="InterPro" id="IPR011662">
    <property type="entry name" value="Secretin/TonB_short_N"/>
</dbReference>
<organism evidence="18 19">
    <name type="scientific">Methylophilus rhizosphaerae</name>
    <dbReference type="NCBI Taxonomy" id="492660"/>
    <lineage>
        <taxon>Bacteria</taxon>
        <taxon>Pseudomonadati</taxon>
        <taxon>Pseudomonadota</taxon>
        <taxon>Betaproteobacteria</taxon>
        <taxon>Nitrosomonadales</taxon>
        <taxon>Methylophilaceae</taxon>
        <taxon>Methylophilus</taxon>
    </lineage>
</organism>
<dbReference type="SMART" id="SM00965">
    <property type="entry name" value="STN"/>
    <property type="match status" value="1"/>
</dbReference>
<dbReference type="InterPro" id="IPR037066">
    <property type="entry name" value="Plug_dom_sf"/>
</dbReference>
<dbReference type="InterPro" id="IPR036942">
    <property type="entry name" value="Beta-barrel_TonB_sf"/>
</dbReference>
<dbReference type="RefSeq" id="WP_091471277.1">
    <property type="nucleotide sequence ID" value="NZ_FNFX01000002.1"/>
</dbReference>
<evidence type="ECO:0000256" key="15">
    <source>
        <dbReference type="RuleBase" id="RU003357"/>
    </source>
</evidence>
<evidence type="ECO:0000256" key="5">
    <source>
        <dbReference type="ARBA" id="ARBA00022496"/>
    </source>
</evidence>
<dbReference type="EMBL" id="FNFX01000002">
    <property type="protein sequence ID" value="SDK40913.1"/>
    <property type="molecule type" value="Genomic_DNA"/>
</dbReference>
<dbReference type="InterPro" id="IPR010105">
    <property type="entry name" value="TonB_sidphr_rcpt"/>
</dbReference>
<evidence type="ECO:0000313" key="18">
    <source>
        <dbReference type="EMBL" id="SDK40913.1"/>
    </source>
</evidence>
<dbReference type="GO" id="GO:0038023">
    <property type="term" value="F:signaling receptor activity"/>
    <property type="evidence" value="ECO:0007669"/>
    <property type="project" value="InterPro"/>
</dbReference>
<keyword evidence="9" id="KW-0406">Ion transport</keyword>
<keyword evidence="6 14" id="KW-0812">Transmembrane</keyword>
<keyword evidence="10 15" id="KW-0798">TonB box</keyword>
<protein>
    <submittedName>
        <fullName evidence="18">Iron complex outermembrane recepter protein</fullName>
    </submittedName>
</protein>
<comment type="subcellular location">
    <subcellularLocation>
        <location evidence="1 14">Cell outer membrane</location>
        <topology evidence="1 14">Multi-pass membrane protein</topology>
    </subcellularLocation>
</comment>
<evidence type="ECO:0000256" key="12">
    <source>
        <dbReference type="ARBA" id="ARBA00023170"/>
    </source>
</evidence>
<keyword evidence="5" id="KW-0410">Iron transport</keyword>
<evidence type="ECO:0000259" key="17">
    <source>
        <dbReference type="SMART" id="SM00965"/>
    </source>
</evidence>
<dbReference type="InterPro" id="IPR039426">
    <property type="entry name" value="TonB-dep_rcpt-like"/>
</dbReference>
<dbReference type="Pfam" id="PF07660">
    <property type="entry name" value="STN"/>
    <property type="match status" value="1"/>
</dbReference>
<dbReference type="GO" id="GO:0015891">
    <property type="term" value="P:siderophore transport"/>
    <property type="evidence" value="ECO:0007669"/>
    <property type="project" value="InterPro"/>
</dbReference>
<dbReference type="GO" id="GO:0009279">
    <property type="term" value="C:cell outer membrane"/>
    <property type="evidence" value="ECO:0007669"/>
    <property type="project" value="UniProtKB-SubCell"/>
</dbReference>
<comment type="similarity">
    <text evidence="2 14 15">Belongs to the TonB-dependent receptor family.</text>
</comment>
<keyword evidence="12" id="KW-0675">Receptor</keyword>
<dbReference type="InterPro" id="IPR000531">
    <property type="entry name" value="Beta-barrel_TonB"/>
</dbReference>
<dbReference type="PROSITE" id="PS52016">
    <property type="entry name" value="TONB_DEPENDENT_REC_3"/>
    <property type="match status" value="1"/>
</dbReference>
<evidence type="ECO:0000256" key="14">
    <source>
        <dbReference type="PROSITE-ProRule" id="PRU01360"/>
    </source>
</evidence>
<keyword evidence="19" id="KW-1185">Reference proteome</keyword>
<dbReference type="STRING" id="492660.SAMN05192566_1259"/>
<evidence type="ECO:0000313" key="19">
    <source>
        <dbReference type="Proteomes" id="UP000198629"/>
    </source>
</evidence>
<dbReference type="Gene3D" id="2.170.130.10">
    <property type="entry name" value="TonB-dependent receptor, plug domain"/>
    <property type="match status" value="1"/>
</dbReference>
<dbReference type="Proteomes" id="UP000198629">
    <property type="component" value="Unassembled WGS sequence"/>
</dbReference>
<evidence type="ECO:0000256" key="8">
    <source>
        <dbReference type="ARBA" id="ARBA00023004"/>
    </source>
</evidence>
<keyword evidence="4 14" id="KW-1134">Transmembrane beta strand</keyword>
<dbReference type="OrthoDB" id="127311at2"/>
<dbReference type="GO" id="GO:0015344">
    <property type="term" value="F:siderophore uptake transmembrane transporter activity"/>
    <property type="evidence" value="ECO:0007669"/>
    <property type="project" value="TreeGrafter"/>
</dbReference>
<evidence type="ECO:0000256" key="9">
    <source>
        <dbReference type="ARBA" id="ARBA00023065"/>
    </source>
</evidence>
<dbReference type="Gene3D" id="2.40.170.20">
    <property type="entry name" value="TonB-dependent receptor, beta-barrel domain"/>
    <property type="match status" value="1"/>
</dbReference>
<feature type="chain" id="PRO_5011695839" evidence="16">
    <location>
        <begin position="38"/>
        <end position="809"/>
    </location>
</feature>
<evidence type="ECO:0000256" key="13">
    <source>
        <dbReference type="ARBA" id="ARBA00023237"/>
    </source>
</evidence>
<sequence length="809" mass="89576">MQEPSLFSSRMFATTVRVAVAAALMTNASLGVPTAYAQTAEASYSFDIAAGPLSTALTQIALKTGVNLTADAALTNGKKAPALKGQMTLHQVLDQLLLGSGLEVVQMGKGYQLRAVSAKSPAARGDDVLPEVSVNAKMEKEHAYGPVSGYVAKRTATATKTDTPIVETPQSISVITADQITDQRAMSIQEALRYSAGVAADQYGMDSRSDGYAIRGMDAVQYLDGLRQINTYYSETIRPDPYMMERVEVLRGPASTLYGQGGVGGILNLVSKRPLTEARREIGVSLGNYDFKQIQADFTGPVADSDTLFYRLVMVGKDTDTQVDHAFQKRTLFAPSLTWKPSDKTSLTLIARYQLDDTLPTPQFLPVYGVLKPNPNGKIPYHNYLGEPGFDQYTSESTHLGWILDHQFNDTWSVHQNMRWTKSRNNYSSLYLNSFTFDPSVNPFPTADQRTLPRYYDVSKTQSYTMNVDTNARAQFDLGNTFHTVLVGLDYAHFRKTGMAGYDDGTANMIDIYNPVYGNIDSVAPLTPLAEARMIQTGLYVQDQVKFDRHWVLTAGLRRDKAENKSEGTVPQESYKTTQRYGLNYVFDNGWAPYVSYAESFLPLTNLSVSGGYLKPQEGKQWEVGLKYMPENSPTRFTIAAYDLEDQNRPIYVMGDRYTQKGKIISRGLEVEGATKFGDRWEVLGSYSFTQAKYGVTDNPAEKGQQVEAIPKHLASAWLTKRFSIGDVNGFKAGLGVRYVGESWNSTHIIKTPDVTLFDAMISLDAGNWRYALNASNLADKEYVSTCITRGDCWIGSRRSAIATATYTW</sequence>
<proteinExistence type="inferred from homology"/>
<reference evidence="19" key="1">
    <citation type="submission" date="2016-10" db="EMBL/GenBank/DDBJ databases">
        <authorList>
            <person name="Varghese N."/>
            <person name="Submissions S."/>
        </authorList>
    </citation>
    <scope>NUCLEOTIDE SEQUENCE [LARGE SCALE GENOMIC DNA]</scope>
    <source>
        <strain evidence="19">CBMB127</strain>
    </source>
</reference>
<feature type="signal peptide" evidence="16">
    <location>
        <begin position="1"/>
        <end position="37"/>
    </location>
</feature>
<dbReference type="Pfam" id="PF00593">
    <property type="entry name" value="TonB_dep_Rec_b-barrel"/>
    <property type="match status" value="1"/>
</dbReference>
<evidence type="ECO:0000256" key="7">
    <source>
        <dbReference type="ARBA" id="ARBA00022729"/>
    </source>
</evidence>
<evidence type="ECO:0000256" key="2">
    <source>
        <dbReference type="ARBA" id="ARBA00009810"/>
    </source>
</evidence>
<dbReference type="InterPro" id="IPR012910">
    <property type="entry name" value="Plug_dom"/>
</dbReference>
<name>A0A1G9BND7_9PROT</name>
<dbReference type="Gene3D" id="3.55.50.30">
    <property type="match status" value="1"/>
</dbReference>
<dbReference type="AlphaFoldDB" id="A0A1G9BND7"/>
<keyword evidence="13 14" id="KW-0998">Cell outer membrane</keyword>
<evidence type="ECO:0000256" key="10">
    <source>
        <dbReference type="ARBA" id="ARBA00023077"/>
    </source>
</evidence>
<keyword evidence="11 14" id="KW-0472">Membrane</keyword>
<keyword evidence="8" id="KW-0408">Iron</keyword>
<evidence type="ECO:0000256" key="16">
    <source>
        <dbReference type="SAM" id="SignalP"/>
    </source>
</evidence>
<evidence type="ECO:0000256" key="11">
    <source>
        <dbReference type="ARBA" id="ARBA00023136"/>
    </source>
</evidence>
<feature type="domain" description="Secretin/TonB short N-terminal" evidence="17">
    <location>
        <begin position="66"/>
        <end position="116"/>
    </location>
</feature>
<keyword evidence="7 16" id="KW-0732">Signal</keyword>
<dbReference type="PANTHER" id="PTHR32552:SF68">
    <property type="entry name" value="FERRICHROME OUTER MEMBRANE TRANSPORTER_PHAGE RECEPTOR"/>
    <property type="match status" value="1"/>
</dbReference>
<keyword evidence="3 14" id="KW-0813">Transport</keyword>
<evidence type="ECO:0000256" key="1">
    <source>
        <dbReference type="ARBA" id="ARBA00004571"/>
    </source>
</evidence>
<dbReference type="Pfam" id="PF07715">
    <property type="entry name" value="Plug"/>
    <property type="match status" value="1"/>
</dbReference>
<dbReference type="PANTHER" id="PTHR32552">
    <property type="entry name" value="FERRICHROME IRON RECEPTOR-RELATED"/>
    <property type="match status" value="1"/>
</dbReference>
<dbReference type="NCBIfam" id="TIGR01783">
    <property type="entry name" value="TonB-siderophor"/>
    <property type="match status" value="1"/>
</dbReference>
<evidence type="ECO:0000256" key="3">
    <source>
        <dbReference type="ARBA" id="ARBA00022448"/>
    </source>
</evidence>
<dbReference type="SUPFAM" id="SSF56935">
    <property type="entry name" value="Porins"/>
    <property type="match status" value="1"/>
</dbReference>
<dbReference type="FunFam" id="2.170.130.10:FF:000001">
    <property type="entry name" value="Catecholate siderophore TonB-dependent receptor"/>
    <property type="match status" value="1"/>
</dbReference>
<gene>
    <name evidence="18" type="ORF">SAMN05192566_1259</name>
</gene>
<accession>A0A1G9BND7</accession>
<evidence type="ECO:0000256" key="4">
    <source>
        <dbReference type="ARBA" id="ARBA00022452"/>
    </source>
</evidence>
<dbReference type="CDD" id="cd01347">
    <property type="entry name" value="ligand_gated_channel"/>
    <property type="match status" value="1"/>
</dbReference>
<evidence type="ECO:0000256" key="6">
    <source>
        <dbReference type="ARBA" id="ARBA00022692"/>
    </source>
</evidence>